<evidence type="ECO:0000256" key="1">
    <source>
        <dbReference type="ARBA" id="ARBA00022516"/>
    </source>
</evidence>
<dbReference type="GO" id="GO:0005741">
    <property type="term" value="C:mitochondrial outer membrane"/>
    <property type="evidence" value="ECO:0007669"/>
    <property type="project" value="TreeGrafter"/>
</dbReference>
<reference evidence="7 8" key="1">
    <citation type="journal article" date="2016" name="Mol. Biol. Evol.">
        <title>Comparative Genomics of Early-Diverging Mushroom-Forming Fungi Provides Insights into the Origins of Lignocellulose Decay Capabilities.</title>
        <authorList>
            <person name="Nagy L.G."/>
            <person name="Riley R."/>
            <person name="Tritt A."/>
            <person name="Adam C."/>
            <person name="Daum C."/>
            <person name="Floudas D."/>
            <person name="Sun H."/>
            <person name="Yadav J.S."/>
            <person name="Pangilinan J."/>
            <person name="Larsson K.H."/>
            <person name="Matsuura K."/>
            <person name="Barry K."/>
            <person name="Labutti K."/>
            <person name="Kuo R."/>
            <person name="Ohm R.A."/>
            <person name="Bhattacharya S.S."/>
            <person name="Shirouzu T."/>
            <person name="Yoshinaga Y."/>
            <person name="Martin F.M."/>
            <person name="Grigoriev I.V."/>
            <person name="Hibbett D.S."/>
        </authorList>
    </citation>
    <scope>NUCLEOTIDE SEQUENCE [LARGE SCALE GENOMIC DNA]</scope>
    <source>
        <strain evidence="7 8">CBS 109695</strain>
    </source>
</reference>
<name>A0A166DWI2_9AGAM</name>
<dbReference type="GO" id="GO:0005811">
    <property type="term" value="C:lipid droplet"/>
    <property type="evidence" value="ECO:0007669"/>
    <property type="project" value="TreeGrafter"/>
</dbReference>
<keyword evidence="3" id="KW-0752">Steroid biosynthesis</keyword>
<comment type="similarity">
    <text evidence="6">Belongs to the short-chain dehydrogenases/reductases (SDR) family. ERG27 subfamily.</text>
</comment>
<dbReference type="GO" id="GO:0005789">
    <property type="term" value="C:endoplasmic reticulum membrane"/>
    <property type="evidence" value="ECO:0007669"/>
    <property type="project" value="TreeGrafter"/>
</dbReference>
<keyword evidence="5" id="KW-0443">Lipid metabolism</keyword>
<evidence type="ECO:0000256" key="6">
    <source>
        <dbReference type="ARBA" id="ARBA00023593"/>
    </source>
</evidence>
<dbReference type="EMBL" id="KV417608">
    <property type="protein sequence ID" value="KZP15139.1"/>
    <property type="molecule type" value="Genomic_DNA"/>
</dbReference>
<dbReference type="PANTHER" id="PTHR43647">
    <property type="entry name" value="DEHYDROGENASE"/>
    <property type="match status" value="1"/>
</dbReference>
<dbReference type="OrthoDB" id="9989144at2759"/>
<dbReference type="PANTHER" id="PTHR43647:SF1">
    <property type="entry name" value="3-KETO-STEROID REDUCTASE ERG27"/>
    <property type="match status" value="1"/>
</dbReference>
<evidence type="ECO:0000256" key="3">
    <source>
        <dbReference type="ARBA" id="ARBA00022955"/>
    </source>
</evidence>
<dbReference type="GO" id="GO:0000253">
    <property type="term" value="F:3-beta-hydroxysteroid 3-dehydrogenase (NADP+) activity"/>
    <property type="evidence" value="ECO:0007669"/>
    <property type="project" value="TreeGrafter"/>
</dbReference>
<keyword evidence="1" id="KW-0444">Lipid biosynthesis</keyword>
<dbReference type="SUPFAM" id="SSF51735">
    <property type="entry name" value="NAD(P)-binding Rossmann-fold domains"/>
    <property type="match status" value="1"/>
</dbReference>
<evidence type="ECO:0000256" key="2">
    <source>
        <dbReference type="ARBA" id="ARBA00022857"/>
    </source>
</evidence>
<gene>
    <name evidence="7" type="ORF">FIBSPDRAFT_750791</name>
</gene>
<dbReference type="STRING" id="436010.A0A166DWI2"/>
<keyword evidence="8" id="KW-1185">Reference proteome</keyword>
<evidence type="ECO:0000313" key="7">
    <source>
        <dbReference type="EMBL" id="KZP15139.1"/>
    </source>
</evidence>
<accession>A0A166DWI2</accession>
<dbReference type="Gene3D" id="3.40.50.720">
    <property type="entry name" value="NAD(P)-binding Rossmann-like Domain"/>
    <property type="match status" value="1"/>
</dbReference>
<dbReference type="GO" id="GO:0006694">
    <property type="term" value="P:steroid biosynthetic process"/>
    <property type="evidence" value="ECO:0007669"/>
    <property type="project" value="UniProtKB-KW"/>
</dbReference>
<keyword evidence="4" id="KW-0560">Oxidoreductase</keyword>
<keyword evidence="2" id="KW-0521">NADP</keyword>
<evidence type="ECO:0000313" key="8">
    <source>
        <dbReference type="Proteomes" id="UP000076532"/>
    </source>
</evidence>
<sequence length="401" mass="43893">MSANPIIIVTGANGGVGYGICQRLLFQLASPTPSDALPQEKLVAIWGSEAEKDFPLSNVQGLTLIMACRSALRAEKARSELYATIDAHVERQKKLPGYNGHAEKFRANLVIAIHSLDLASIPSIFRFGAEIAQKYPYVSHLICNAGVASFTHIQWIKAIKQICKEPVNAVTAPNYYGQRQGEISADGLGYVWQCNVFGHYCLFRSLQPLLAASKSVLGARVIWTSSLESDPTFYASEDWQLIKTAHAYESSKYQIDIIATHLDRLALDGAQDAGVAVRHVVAQPGVVHTDISSALTGTFLVVFKLLSFYLARLLCSPNHPIHVFKAAIAAVHMSLISLSFLPPFTAPAAPPPVRFGAETDYWGEERVGTTPIKEWDQHVQEGIELLGHCDNLYKNLLADQA</sequence>
<dbReference type="InterPro" id="IPR036291">
    <property type="entry name" value="NAD(P)-bd_dom_sf"/>
</dbReference>
<dbReference type="InterPro" id="IPR051593">
    <property type="entry name" value="Ergosterol_Biosynth_ERG27"/>
</dbReference>
<evidence type="ECO:0000256" key="5">
    <source>
        <dbReference type="ARBA" id="ARBA00023098"/>
    </source>
</evidence>
<dbReference type="Proteomes" id="UP000076532">
    <property type="component" value="Unassembled WGS sequence"/>
</dbReference>
<proteinExistence type="inferred from homology"/>
<protein>
    <submittedName>
        <fullName evidence="7">3-keto sterol reductase</fullName>
    </submittedName>
</protein>
<dbReference type="AlphaFoldDB" id="A0A166DWI2"/>
<evidence type="ECO:0000256" key="4">
    <source>
        <dbReference type="ARBA" id="ARBA00023002"/>
    </source>
</evidence>
<organism evidence="7 8">
    <name type="scientific">Athelia psychrophila</name>
    <dbReference type="NCBI Taxonomy" id="1759441"/>
    <lineage>
        <taxon>Eukaryota</taxon>
        <taxon>Fungi</taxon>
        <taxon>Dikarya</taxon>
        <taxon>Basidiomycota</taxon>
        <taxon>Agaricomycotina</taxon>
        <taxon>Agaricomycetes</taxon>
        <taxon>Agaricomycetidae</taxon>
        <taxon>Atheliales</taxon>
        <taxon>Atheliaceae</taxon>
        <taxon>Athelia</taxon>
    </lineage>
</organism>